<feature type="coiled-coil region" evidence="5">
    <location>
        <begin position="330"/>
        <end position="357"/>
    </location>
</feature>
<evidence type="ECO:0000256" key="3">
    <source>
        <dbReference type="ARBA" id="ARBA00022989"/>
    </source>
</evidence>
<comment type="subcellular location">
    <subcellularLocation>
        <location evidence="1">Membrane</location>
        <topology evidence="1">Multi-pass membrane protein</topology>
    </subcellularLocation>
</comment>
<organism evidence="8 9">
    <name type="scientific">Clostridium lapidicellarium</name>
    <dbReference type="NCBI Taxonomy" id="3240931"/>
    <lineage>
        <taxon>Bacteria</taxon>
        <taxon>Bacillati</taxon>
        <taxon>Bacillota</taxon>
        <taxon>Clostridia</taxon>
        <taxon>Eubacteriales</taxon>
        <taxon>Clostridiaceae</taxon>
        <taxon>Clostridium</taxon>
    </lineage>
</organism>
<evidence type="ECO:0000256" key="6">
    <source>
        <dbReference type="SAM" id="Phobius"/>
    </source>
</evidence>
<dbReference type="Pfam" id="PF01061">
    <property type="entry name" value="ABC2_membrane"/>
    <property type="match status" value="1"/>
</dbReference>
<dbReference type="EMBL" id="JBGFFE010000028">
    <property type="protein sequence ID" value="MEY8764765.1"/>
    <property type="molecule type" value="Genomic_DNA"/>
</dbReference>
<dbReference type="InterPro" id="IPR051328">
    <property type="entry name" value="T7SS_ABC-Transporter"/>
</dbReference>
<reference evidence="8 9" key="1">
    <citation type="submission" date="2024-08" db="EMBL/GenBank/DDBJ databases">
        <title>Clostridium lapicellarii sp. nov., and Clostridium renhuaiense sp. nov., two species isolated from the mud in a fermentation cellar used for producing sauce-flavour Chinese liquors.</title>
        <authorList>
            <person name="Yang F."/>
            <person name="Wang H."/>
            <person name="Chen L.Q."/>
            <person name="Zhou N."/>
            <person name="Lu J.J."/>
            <person name="Pu X.X."/>
            <person name="Wan B."/>
            <person name="Wang L."/>
            <person name="Liu S.J."/>
        </authorList>
    </citation>
    <scope>NUCLEOTIDE SEQUENCE [LARGE SCALE GENOMIC DNA]</scope>
    <source>
        <strain evidence="8 9">MT-113</strain>
    </source>
</reference>
<feature type="transmembrane region" description="Helical" evidence="6">
    <location>
        <begin position="604"/>
        <end position="630"/>
    </location>
</feature>
<evidence type="ECO:0000313" key="9">
    <source>
        <dbReference type="Proteomes" id="UP001565220"/>
    </source>
</evidence>
<feature type="transmembrane region" description="Helical" evidence="6">
    <location>
        <begin position="650"/>
        <end position="676"/>
    </location>
</feature>
<dbReference type="InterPro" id="IPR013525">
    <property type="entry name" value="ABC2_TM"/>
</dbReference>
<evidence type="ECO:0000256" key="5">
    <source>
        <dbReference type="SAM" id="Coils"/>
    </source>
</evidence>
<dbReference type="PANTHER" id="PTHR43077">
    <property type="entry name" value="TRANSPORT PERMEASE YVFS-RELATED"/>
    <property type="match status" value="1"/>
</dbReference>
<evidence type="ECO:0000256" key="1">
    <source>
        <dbReference type="ARBA" id="ARBA00004141"/>
    </source>
</evidence>
<keyword evidence="5" id="KW-0175">Coiled coil</keyword>
<feature type="transmembrane region" description="Helical" evidence="6">
    <location>
        <begin position="570"/>
        <end position="592"/>
    </location>
</feature>
<protein>
    <submittedName>
        <fullName evidence="8">YhgE/Pip family protein</fullName>
    </submittedName>
</protein>
<feature type="transmembrane region" description="Helical" evidence="6">
    <location>
        <begin position="497"/>
        <end position="518"/>
    </location>
</feature>
<proteinExistence type="predicted"/>
<name>A0ABV4E0U6_9CLOT</name>
<keyword evidence="2 6" id="KW-0812">Transmembrane</keyword>
<feature type="coiled-coil region" evidence="5">
    <location>
        <begin position="259"/>
        <end position="286"/>
    </location>
</feature>
<dbReference type="PANTHER" id="PTHR43077:SF10">
    <property type="entry name" value="TRANSPORT PERMEASE PROTEIN"/>
    <property type="match status" value="1"/>
</dbReference>
<evidence type="ECO:0000313" key="8">
    <source>
        <dbReference type="EMBL" id="MEY8764765.1"/>
    </source>
</evidence>
<keyword evidence="3 6" id="KW-1133">Transmembrane helix</keyword>
<feature type="transmembrane region" description="Helical" evidence="6">
    <location>
        <begin position="538"/>
        <end position="558"/>
    </location>
</feature>
<comment type="caution">
    <text evidence="8">The sequence shown here is derived from an EMBL/GenBank/DDBJ whole genome shotgun (WGS) entry which is preliminary data.</text>
</comment>
<evidence type="ECO:0000256" key="2">
    <source>
        <dbReference type="ARBA" id="ARBA00022692"/>
    </source>
</evidence>
<dbReference type="InterPro" id="IPR017501">
    <property type="entry name" value="Phage_infect_YhgE_C"/>
</dbReference>
<accession>A0ABV4E0U6</accession>
<dbReference type="NCBIfam" id="TIGR03062">
    <property type="entry name" value="pip_yhgE_Cterm"/>
    <property type="match status" value="1"/>
</dbReference>
<gene>
    <name evidence="8" type="ORF">AB8S09_14165</name>
</gene>
<evidence type="ECO:0000256" key="4">
    <source>
        <dbReference type="ARBA" id="ARBA00023136"/>
    </source>
</evidence>
<dbReference type="Proteomes" id="UP001565220">
    <property type="component" value="Unassembled WGS sequence"/>
</dbReference>
<dbReference type="RefSeq" id="WP_294182349.1">
    <property type="nucleotide sequence ID" value="NZ_JBGFFE010000028.1"/>
</dbReference>
<dbReference type="Gene3D" id="3.40.1710.10">
    <property type="entry name" value="abc type-2 transporter like domain"/>
    <property type="match status" value="1"/>
</dbReference>
<keyword evidence="4 6" id="KW-0472">Membrane</keyword>
<evidence type="ECO:0000259" key="7">
    <source>
        <dbReference type="Pfam" id="PF01061"/>
    </source>
</evidence>
<dbReference type="InterPro" id="IPR017500">
    <property type="entry name" value="Phage_infect_YhgE_N"/>
</dbReference>
<feature type="transmembrane region" description="Helical" evidence="6">
    <location>
        <begin position="21"/>
        <end position="39"/>
    </location>
</feature>
<keyword evidence="9" id="KW-1185">Reference proteome</keyword>
<feature type="domain" description="ABC-2 type transporter transmembrane" evidence="7">
    <location>
        <begin position="497"/>
        <end position="645"/>
    </location>
</feature>
<sequence>MIKNIVNIYKRDIKTMLGSRAVFLTILGMCVLPCLYTLINVEAIWDPYSSVKTSDILIAVVNNDKGTRFQGKNLNLGNNVVDNLRKNHSIGWRFVNSGEADRGLLDGKYYAVIEIPEDFSLNITSIAGDSPRKAQVFYKANTKRSPMAIKITDNAASSLVDSIKYNFIYSVNKTIFSYLNIIGRKAEKNKYNIITLKDSIIFLGDNMDFITAVLGGINDSSNNLLMLLVQLKPVVSALYNTSTIDENNTANADFIRSIQSSFNNSIEDIQMELNNAEANAYRLEALAGNSSNIDFAADKIDYRISALNSEVDSVMNFLKAVNNFNYNTKIARMLDSLKDIKNSLDNLKQQLNNKNGSVVNSVSDVRRKLTDLSREYLDEVKGPLNSTADDLVNSLNDSADILNAAKDISSHGVKSLDILIDGSRLLADSSKKLENNMNEFKGVILDISSRLKLVSNNDIVKIITVFQNNPGLMGNFISNPFNIVEENIYRVPNFGSAFAPTYMTLSIWIGCTMLVAVLKTTAVRFKGTGYITLREGYLGKMLLFVSLSAVQSLIVVFTTKFILHVYTRDFFLMIMIGLISSFTFSTIVYTLVSIFGNLGKAAAVVLVVAQIAGSGATYPVQLVPLAFRIIQPLFPFTYSVSGFREAVGGPLVSTVIIDVSVLFIMASASILAGLFLKRPLYKMTGRLHDKFVESGFGE</sequence>
<dbReference type="NCBIfam" id="TIGR03061">
    <property type="entry name" value="pip_yhgE_Nterm"/>
    <property type="match status" value="1"/>
</dbReference>